<dbReference type="Pfam" id="PF11382">
    <property type="entry name" value="MctB"/>
    <property type="match status" value="1"/>
</dbReference>
<evidence type="ECO:0000313" key="2">
    <source>
        <dbReference type="EMBL" id="AOP54105.1"/>
    </source>
</evidence>
<evidence type="ECO:0000313" key="3">
    <source>
        <dbReference type="EMBL" id="AZT93899.1"/>
    </source>
</evidence>
<evidence type="ECO:0000313" key="5">
    <source>
        <dbReference type="EMBL" id="SMX96491.1"/>
    </source>
</evidence>
<reference evidence="4 7" key="3">
    <citation type="journal article" date="2017" name="Elife">
        <title>Extensive horizontal gene transfer in cheese-associated bacteria.</title>
        <authorList>
            <person name="Bonham K.S."/>
            <person name="Wolfe B.E."/>
            <person name="Dutton R.J."/>
        </authorList>
    </citation>
    <scope>NUCLEOTIDE SEQUENCE [LARGE SCALE GENOMIC DNA]</scope>
    <source>
        <strain evidence="4 7">947_7</strain>
    </source>
</reference>
<dbReference type="GO" id="GO:0055070">
    <property type="term" value="P:copper ion homeostasis"/>
    <property type="evidence" value="ECO:0007669"/>
    <property type="project" value="InterPro"/>
</dbReference>
<dbReference type="EMBL" id="FXYZ01000016">
    <property type="protein sequence ID" value="SMX96491.1"/>
    <property type="molecule type" value="Genomic_DNA"/>
</dbReference>
<evidence type="ECO:0000313" key="4">
    <source>
        <dbReference type="EMBL" id="PCC45469.1"/>
    </source>
</evidence>
<accession>A0A1D7W539</accession>
<evidence type="ECO:0000313" key="7">
    <source>
        <dbReference type="Proteomes" id="UP000217564"/>
    </source>
</evidence>
<reference evidence="5 8" key="4">
    <citation type="submission" date="2017-03" db="EMBL/GenBank/DDBJ databases">
        <authorList>
            <person name="Afonso C.L."/>
            <person name="Miller P.J."/>
            <person name="Scott M.A."/>
            <person name="Spackman E."/>
            <person name="Goraichik I."/>
            <person name="Dimitrov K.M."/>
            <person name="Suarez D.L."/>
            <person name="Swayne D.E."/>
        </authorList>
    </citation>
    <scope>NUCLEOTIDE SEQUENCE [LARGE SCALE GENOMIC DNA]</scope>
    <source>
        <strain evidence="5">6</strain>
        <strain evidence="8">6(3)</strain>
    </source>
</reference>
<accession>A0A2A3Z1S7</accession>
<organism evidence="2 6">
    <name type="scientific">Brevibacterium aurantiacum</name>
    <dbReference type="NCBI Taxonomy" id="273384"/>
    <lineage>
        <taxon>Bacteria</taxon>
        <taxon>Bacillati</taxon>
        <taxon>Actinomycetota</taxon>
        <taxon>Actinomycetes</taxon>
        <taxon>Micrococcales</taxon>
        <taxon>Brevibacteriaceae</taxon>
        <taxon>Brevibacterium</taxon>
    </lineage>
</organism>
<proteinExistence type="predicted"/>
<dbReference type="EMBL" id="CP025330">
    <property type="protein sequence ID" value="AZT93899.1"/>
    <property type="molecule type" value="Genomic_DNA"/>
</dbReference>
<reference evidence="3 9" key="5">
    <citation type="submission" date="2017-12" db="EMBL/GenBank/DDBJ databases">
        <authorList>
            <person name="Levesque S."/>
        </authorList>
    </citation>
    <scope>NUCLEOTIDE SEQUENCE [LARGE SCALE GENOMIC DNA]</scope>
    <source>
        <strain evidence="3 9">SMQ-1417</strain>
    </source>
</reference>
<gene>
    <name evidence="5" type="ORF">BAURA63_03113</name>
    <name evidence="2" type="ORF">BLSMQ_2399</name>
    <name evidence="4" type="ORF">CIK64_15670</name>
    <name evidence="3" type="ORF">CXR23_12710</name>
</gene>
<dbReference type="OrthoDB" id="4350157at2"/>
<evidence type="ECO:0000313" key="8">
    <source>
        <dbReference type="Proteomes" id="UP000234327"/>
    </source>
</evidence>
<dbReference type="GO" id="GO:0016020">
    <property type="term" value="C:membrane"/>
    <property type="evidence" value="ECO:0007669"/>
    <property type="project" value="InterPro"/>
</dbReference>
<dbReference type="KEGG" id="blin:BLSMQ_2399"/>
<sequence length="316" mass="33119">MIDFRYHLVSLVSVFLALAVGIVLGAGPLKEPIGESLQSQVDSLRADRDDLRAKIDAANGNIDKQNDFVTSAAPELIGDTLEGEDVSIIGAPNADPEQVEEVTNRIKEAGGKIGGDVSFVDNTLSLADSEEFLKILRASVPSLPKDDSTALRAALVIALTGNASMLEDSEDRDAAEKKSSGIFDAFVDAGRLRTDTDHKPTPLFVVIDDENSKLANETEPSPEATDDKANRTLITDFVNALTSDSKSVVVAGDAGSAQNGLVSILRTEKSRASTVDGLGLGAGAVITVRALAAGEAGTHGHYGFSDDAEEIMPGKD</sequence>
<dbReference type="eggNOG" id="ENOG5032TBA">
    <property type="taxonomic scope" value="Bacteria"/>
</dbReference>
<dbReference type="Proteomes" id="UP000234327">
    <property type="component" value="Unassembled WGS sequence"/>
</dbReference>
<reference evidence="6" key="2">
    <citation type="submission" date="2016-09" db="EMBL/GenBank/DDBJ databases">
        <title>Complete Genome Sequence of Brevibacterium linens SMQ-1335.</title>
        <authorList>
            <person name="de Melo A.G."/>
            <person name="Labrie S.J."/>
            <person name="Dumaresq J."/>
            <person name="Roberts R.J."/>
            <person name="Tremblay D.M."/>
            <person name="Moineau S."/>
        </authorList>
    </citation>
    <scope>NUCLEOTIDE SEQUENCE [LARGE SCALE GENOMIC DNA]</scope>
    <source>
        <strain evidence="6">SMQ-1335</strain>
    </source>
</reference>
<name>A0A1D7W539_BREAU</name>
<dbReference type="Proteomes" id="UP000283000">
    <property type="component" value="Chromosome"/>
</dbReference>
<protein>
    <submittedName>
        <fullName evidence="5">Copper transport outer membrane protein, MctB</fullName>
    </submittedName>
    <submittedName>
        <fullName evidence="3">Copper transporter</fullName>
    </submittedName>
</protein>
<dbReference type="Proteomes" id="UP000094793">
    <property type="component" value="Chromosome"/>
</dbReference>
<reference evidence="2" key="1">
    <citation type="submission" date="2016-09" db="EMBL/GenBank/DDBJ databases">
        <title>Complete Genome Sequence of Brevibacterium aurantiacum SMQ-1335.</title>
        <authorList>
            <person name="de Melo A.G."/>
            <person name="Labrie S.J."/>
            <person name="Dumaresq J."/>
            <person name="Roberts R.J."/>
            <person name="Tremblay D.M."/>
            <person name="Moineau S."/>
        </authorList>
    </citation>
    <scope>NUCLEOTIDE SEQUENCE</scope>
    <source>
        <strain evidence="2">SMQ-1335</strain>
    </source>
</reference>
<dbReference type="EMBL" id="NRGP01000026">
    <property type="protein sequence ID" value="PCC45469.1"/>
    <property type="molecule type" value="Genomic_DNA"/>
</dbReference>
<dbReference type="Proteomes" id="UP000217564">
    <property type="component" value="Unassembled WGS sequence"/>
</dbReference>
<reference evidence="3 9" key="6">
    <citation type="submission" date="2019-01" db="EMBL/GenBank/DDBJ databases">
        <title>Comparative genomic analysis of Brevibacterium aurantiacum sheds light on its evolution and its adaptation to smear-ripened cheeses.</title>
        <authorList>
            <person name="Moineau S."/>
        </authorList>
    </citation>
    <scope>NUCLEOTIDE SEQUENCE [LARGE SCALE GENOMIC DNA]</scope>
    <source>
        <strain evidence="3 9">SMQ-1417</strain>
    </source>
</reference>
<dbReference type="RefSeq" id="WP_069600341.1">
    <property type="nucleotide sequence ID" value="NZ_CP017150.1"/>
</dbReference>
<accession>A0A2H1K9P5</accession>
<dbReference type="InterPro" id="IPR021522">
    <property type="entry name" value="MctB"/>
</dbReference>
<dbReference type="PATRIC" id="fig|1703.10.peg.2469"/>
<evidence type="ECO:0000313" key="6">
    <source>
        <dbReference type="Proteomes" id="UP000094793"/>
    </source>
</evidence>
<dbReference type="EMBL" id="CP017150">
    <property type="protein sequence ID" value="AOP54105.1"/>
    <property type="molecule type" value="Genomic_DNA"/>
</dbReference>
<evidence type="ECO:0000256" key="1">
    <source>
        <dbReference type="SAM" id="Coils"/>
    </source>
</evidence>
<keyword evidence="1" id="KW-0175">Coiled coil</keyword>
<feature type="coiled-coil region" evidence="1">
    <location>
        <begin position="34"/>
        <end position="61"/>
    </location>
</feature>
<evidence type="ECO:0000313" key="9">
    <source>
        <dbReference type="Proteomes" id="UP000283000"/>
    </source>
</evidence>
<dbReference type="AlphaFoldDB" id="A0A1D7W539"/>